<dbReference type="KEGG" id="dez:DKM44_06275"/>
<evidence type="ECO:0008006" key="5">
    <source>
        <dbReference type="Google" id="ProtNLM"/>
    </source>
</evidence>
<keyword evidence="4" id="KW-1185">Reference proteome</keyword>
<proteinExistence type="predicted"/>
<keyword evidence="2" id="KW-1133">Transmembrane helix</keyword>
<evidence type="ECO:0000313" key="4">
    <source>
        <dbReference type="Proteomes" id="UP000245368"/>
    </source>
</evidence>
<organism evidence="3 4">
    <name type="scientific">Deinococcus irradiatisoli</name>
    <dbReference type="NCBI Taxonomy" id="2202254"/>
    <lineage>
        <taxon>Bacteria</taxon>
        <taxon>Thermotogati</taxon>
        <taxon>Deinococcota</taxon>
        <taxon>Deinococci</taxon>
        <taxon>Deinococcales</taxon>
        <taxon>Deinococcaceae</taxon>
        <taxon>Deinococcus</taxon>
    </lineage>
</organism>
<feature type="region of interest" description="Disordered" evidence="1">
    <location>
        <begin position="347"/>
        <end position="380"/>
    </location>
</feature>
<dbReference type="AlphaFoldDB" id="A0A2Z3JCK1"/>
<reference evidence="3 4" key="1">
    <citation type="submission" date="2018-05" db="EMBL/GenBank/DDBJ databases">
        <title>Complete Genome Sequence of Deinococcus sp. strain 17bor-2.</title>
        <authorList>
            <person name="Srinivasan S."/>
        </authorList>
    </citation>
    <scope>NUCLEOTIDE SEQUENCE [LARGE SCALE GENOMIC DNA]</scope>
    <source>
        <strain evidence="3 4">17bor-2</strain>
    </source>
</reference>
<feature type="transmembrane region" description="Helical" evidence="2">
    <location>
        <begin position="16"/>
        <end position="41"/>
    </location>
</feature>
<protein>
    <recommendedName>
        <fullName evidence="5">DUF4900 domain-containing protein</fullName>
    </recommendedName>
</protein>
<keyword evidence="2" id="KW-0472">Membrane</keyword>
<feature type="compositionally biased region" description="Polar residues" evidence="1">
    <location>
        <begin position="363"/>
        <end position="380"/>
    </location>
</feature>
<accession>A0A2Z3JCK1</accession>
<sequence>MKIHGHLTPQRREEGATLVVLVLLLMVILGGVIVVSANLALSARRTTSDQRTSLQAQYAAETGANQAKAKLSLFNNLIDNVQPLSSVSRADVLSKFANICGAQASAAMNVVPLPDATTQVSLSGNALSSPGTALCDLTATPVSASAVSTLLASYIDSSVLSSFGLDSTKLSTFTTDLIKSASLQNDRLLPTATTSGNLTSNFGIVPISVTRSGLDSFSMQFLVSDLKATATSATGTRAVSASARQFSDRKIYSLNVYKSSFARYALFTNHHFSSSSDEGSANNIWFTSNTKFSGPVHTNQTFNFLDTPYFGGQITSAGCSRNGITAGSGTNPDSCTGTVNPGARFYSSPNSITPPSGMGGDPQNPNVGGNAPSLNGSPTHVNWNKEFVPLPNNAQDQKAASNDVIAVNGVNQTGLLINSSVTKMSFGVSMVGGIKYQLLSYTKGNGTAVSLRYDENGTMQILSSGSWVPAYKNVTSGEWQSGNSGAVSAKFNGVIYADGPVSSVYTEPGSLNSKAVASFGQLTLSATNNIVISDNLLYEDPPCTGTSATAPSCDTVADDGTMKKNVLGIYSGTGNIEIANNGTNSTQNTNPGTCTTTSGRATCTSVVNAPNNVTIHAVLMASRGAVQVQNYSSNISRGVVNLLGGVIENYYGAFGQTNGNGFGRNYIYDTRMEVGFTPPSFPTQQNWTVDSSSWTQNVTAPSTVSTIPLTGNVIQEAP</sequence>
<dbReference type="EMBL" id="CP029494">
    <property type="protein sequence ID" value="AWN22883.1"/>
    <property type="molecule type" value="Genomic_DNA"/>
</dbReference>
<name>A0A2Z3JCK1_9DEIO</name>
<dbReference type="OrthoDB" id="55472at2"/>
<dbReference type="Proteomes" id="UP000245368">
    <property type="component" value="Chromosome"/>
</dbReference>
<evidence type="ECO:0000256" key="2">
    <source>
        <dbReference type="SAM" id="Phobius"/>
    </source>
</evidence>
<dbReference type="Pfam" id="PF16241">
    <property type="entry name" value="DUF4900"/>
    <property type="match status" value="1"/>
</dbReference>
<evidence type="ECO:0000256" key="1">
    <source>
        <dbReference type="SAM" id="MobiDB-lite"/>
    </source>
</evidence>
<evidence type="ECO:0000313" key="3">
    <source>
        <dbReference type="EMBL" id="AWN22883.1"/>
    </source>
</evidence>
<dbReference type="RefSeq" id="WP_109826223.1">
    <property type="nucleotide sequence ID" value="NZ_CP029494.1"/>
</dbReference>
<keyword evidence="2" id="KW-0812">Transmembrane</keyword>
<dbReference type="InterPro" id="IPR032601">
    <property type="entry name" value="DUF4900"/>
</dbReference>
<gene>
    <name evidence="3" type="ORF">DKM44_06275</name>
</gene>